<dbReference type="Proteomes" id="UP001642484">
    <property type="component" value="Unassembled WGS sequence"/>
</dbReference>
<proteinExistence type="predicted"/>
<protein>
    <submittedName>
        <fullName evidence="1">Uncharacterized protein</fullName>
    </submittedName>
</protein>
<dbReference type="InterPro" id="IPR029248">
    <property type="entry name" value="TMEM107"/>
</dbReference>
<name>A0ABP0NN24_9DINO</name>
<reference evidence="1 2" key="1">
    <citation type="submission" date="2024-02" db="EMBL/GenBank/DDBJ databases">
        <authorList>
            <person name="Chen Y."/>
            <person name="Shah S."/>
            <person name="Dougan E. K."/>
            <person name="Thang M."/>
            <person name="Chan C."/>
        </authorList>
    </citation>
    <scope>NUCLEOTIDE SEQUENCE [LARGE SCALE GENOMIC DNA]</scope>
</reference>
<organism evidence="1 2">
    <name type="scientific">Durusdinium trenchii</name>
    <dbReference type="NCBI Taxonomy" id="1381693"/>
    <lineage>
        <taxon>Eukaryota</taxon>
        <taxon>Sar</taxon>
        <taxon>Alveolata</taxon>
        <taxon>Dinophyceae</taxon>
        <taxon>Suessiales</taxon>
        <taxon>Symbiodiniaceae</taxon>
        <taxon>Durusdinium</taxon>
    </lineage>
</organism>
<evidence type="ECO:0000313" key="1">
    <source>
        <dbReference type="EMBL" id="CAK9065170.1"/>
    </source>
</evidence>
<evidence type="ECO:0000313" key="2">
    <source>
        <dbReference type="Proteomes" id="UP001642484"/>
    </source>
</evidence>
<comment type="caution">
    <text evidence="1">The sequence shown here is derived from an EMBL/GenBank/DDBJ whole genome shotgun (WGS) entry which is preliminary data.</text>
</comment>
<sequence length="174" mass="19109">MERLNQEYLSGRFVLTALHLAVTATVLRGRSDHVLFALSPGCLQQALRMPKACRQGTCAIADELSASCRQSWQANEAIFQGELTAALAFLSLELLSMLTAVHTFQAEDVNFISAVLHGGGAAALVLFIVMQTSCAYFHVVFALTNVLPFLCDLNIWWAVLRGARLKRFPPPETE</sequence>
<dbReference type="EMBL" id="CAXAMN010021984">
    <property type="protein sequence ID" value="CAK9065170.1"/>
    <property type="molecule type" value="Genomic_DNA"/>
</dbReference>
<gene>
    <name evidence="1" type="ORF">CCMP2556_LOCUS32046</name>
</gene>
<dbReference type="Pfam" id="PF14995">
    <property type="entry name" value="TMEM107"/>
    <property type="match status" value="1"/>
</dbReference>
<keyword evidence="2" id="KW-1185">Reference proteome</keyword>
<accession>A0ABP0NN24</accession>